<reference evidence="1" key="1">
    <citation type="submission" date="2023-04" db="EMBL/GenBank/DDBJ databases">
        <title>Ambrosiozyma monospora NBRC 10751.</title>
        <authorList>
            <person name="Ichikawa N."/>
            <person name="Sato H."/>
            <person name="Tonouchi N."/>
        </authorList>
    </citation>
    <scope>NUCLEOTIDE SEQUENCE</scope>
    <source>
        <strain evidence="1">NBRC 10751</strain>
    </source>
</reference>
<evidence type="ECO:0000313" key="2">
    <source>
        <dbReference type="Proteomes" id="UP001165064"/>
    </source>
</evidence>
<accession>A0ACB5TF19</accession>
<gene>
    <name evidence="1" type="ORF">Amon02_000790700</name>
</gene>
<keyword evidence="2" id="KW-1185">Reference proteome</keyword>
<sequence>MSQSQSDSQTQSHMGGSASASGPGSGSAGSGFALAPESIPSSPGKTSLSSWWKSFTKGDDSQSQSQSPPHLSLSLSNRSSSNLDSSQNSNSNTTSHSHHLHHHKLSGQNNNNSNNNSNNNNQLSPFPQPTSSSSTSATSPLLAHSHIHSSSPPARPFLGYKSRSSHSMRPLSAYLDSSNNSQTSQEKLKQHRDSFLLQRRLDDIGNSIVFGTPLSDSINVAEGRIYISSDSDGLVVYGRIPRVIASCGLYLKKNGLDVEGIFRLSGSAKRIKQLQLIFSTAPDYGSKVDWDGFTVHDAASLFRRFLSSLPEPLIPLSLYESFREPLKSRPMIVKYLKDKEKRMTMTPNPPAIPAIVTGTGSVSVGSNNDKSTASQSSTTDSKANTTATGTNNEQQQVEDEETKRKKKKLRKQKLIQERRNALKEYAGLFDKLPELQRQLLFYILDLLAIFNSHSDKNLMPAKNLAAIFQPSILSHTSHDISRISEVGSQEQQEK</sequence>
<evidence type="ECO:0000313" key="1">
    <source>
        <dbReference type="EMBL" id="GME86223.1"/>
    </source>
</evidence>
<proteinExistence type="predicted"/>
<name>A0ACB5TF19_AMBMO</name>
<organism evidence="1 2">
    <name type="scientific">Ambrosiozyma monospora</name>
    <name type="common">Yeast</name>
    <name type="synonym">Endomycopsis monosporus</name>
    <dbReference type="NCBI Taxonomy" id="43982"/>
    <lineage>
        <taxon>Eukaryota</taxon>
        <taxon>Fungi</taxon>
        <taxon>Dikarya</taxon>
        <taxon>Ascomycota</taxon>
        <taxon>Saccharomycotina</taxon>
        <taxon>Pichiomycetes</taxon>
        <taxon>Pichiales</taxon>
        <taxon>Pichiaceae</taxon>
        <taxon>Ambrosiozyma</taxon>
    </lineage>
</organism>
<dbReference type="EMBL" id="BSXS01006784">
    <property type="protein sequence ID" value="GME86223.1"/>
    <property type="molecule type" value="Genomic_DNA"/>
</dbReference>
<protein>
    <submittedName>
        <fullName evidence="1">Unnamed protein product</fullName>
    </submittedName>
</protein>
<dbReference type="Proteomes" id="UP001165064">
    <property type="component" value="Unassembled WGS sequence"/>
</dbReference>
<comment type="caution">
    <text evidence="1">The sequence shown here is derived from an EMBL/GenBank/DDBJ whole genome shotgun (WGS) entry which is preliminary data.</text>
</comment>